<evidence type="ECO:0000313" key="2">
    <source>
        <dbReference type="EMBL" id="SFQ69812.1"/>
    </source>
</evidence>
<feature type="region of interest" description="Disordered" evidence="1">
    <location>
        <begin position="27"/>
        <end position="52"/>
    </location>
</feature>
<organism evidence="2 3">
    <name type="scientific">Amycolatopsis arida</name>
    <dbReference type="NCBI Taxonomy" id="587909"/>
    <lineage>
        <taxon>Bacteria</taxon>
        <taxon>Bacillati</taxon>
        <taxon>Actinomycetota</taxon>
        <taxon>Actinomycetes</taxon>
        <taxon>Pseudonocardiales</taxon>
        <taxon>Pseudonocardiaceae</taxon>
        <taxon>Amycolatopsis</taxon>
    </lineage>
</organism>
<dbReference type="STRING" id="587909.SAMN05421810_11385"/>
<dbReference type="AlphaFoldDB" id="A0A1I6AMD8"/>
<gene>
    <name evidence="2" type="ORF">SAMN05421810_11385</name>
</gene>
<keyword evidence="3" id="KW-1185">Reference proteome</keyword>
<name>A0A1I6AMD8_9PSEU</name>
<reference evidence="3" key="1">
    <citation type="submission" date="2016-10" db="EMBL/GenBank/DDBJ databases">
        <authorList>
            <person name="Varghese N."/>
            <person name="Submissions S."/>
        </authorList>
    </citation>
    <scope>NUCLEOTIDE SEQUENCE [LARGE SCALE GENOMIC DNA]</scope>
    <source>
        <strain evidence="3">CGMCC 4.5579</strain>
    </source>
</reference>
<sequence>MAGDRIVRRRPRTCQCRFSAPERVGRLRCASAPRAPKPLSRRSSPPRSRDRARAREQFVYLSGMATCECGINCCPAPVGLTHWADDYRPHSATRPDRPWRPDLVSPGGRSEVTVYRVPEPATLTSATVTPTTFTLRYPDGPRDAESLLVDPRTNRLYVASKRGSDGTLYQAPSPLRTDQPNVLTPVSAAPAYATDGAYSPDGTSYVLRTGKPFGPRHRARLRHDRLAAGAGHLAQPTAGRVGQLLRPHIATRRLGTRHPGLAGSPPAAGDLPGQADPDRCRSAVTALSVAGHAPSGRRGLAGWNRSGSPVARCSGVGPCSTGSRA</sequence>
<feature type="compositionally biased region" description="Low complexity" evidence="1">
    <location>
        <begin position="30"/>
        <end position="46"/>
    </location>
</feature>
<dbReference type="SUPFAM" id="SSF50956">
    <property type="entry name" value="Thermostable phytase (3-phytase)"/>
    <property type="match status" value="1"/>
</dbReference>
<feature type="region of interest" description="Disordered" evidence="1">
    <location>
        <begin position="293"/>
        <end position="325"/>
    </location>
</feature>
<proteinExistence type="predicted"/>
<evidence type="ECO:0000256" key="1">
    <source>
        <dbReference type="SAM" id="MobiDB-lite"/>
    </source>
</evidence>
<feature type="region of interest" description="Disordered" evidence="1">
    <location>
        <begin position="253"/>
        <end position="277"/>
    </location>
</feature>
<dbReference type="EMBL" id="FOWW01000013">
    <property type="protein sequence ID" value="SFQ69812.1"/>
    <property type="molecule type" value="Genomic_DNA"/>
</dbReference>
<dbReference type="Proteomes" id="UP000198727">
    <property type="component" value="Unassembled WGS sequence"/>
</dbReference>
<protein>
    <submittedName>
        <fullName evidence="2">Uncharacterized protein</fullName>
    </submittedName>
</protein>
<evidence type="ECO:0000313" key="3">
    <source>
        <dbReference type="Proteomes" id="UP000198727"/>
    </source>
</evidence>
<accession>A0A1I6AMD8</accession>